<dbReference type="Gene3D" id="3.40.50.1820">
    <property type="entry name" value="alpha/beta hydrolase"/>
    <property type="match status" value="1"/>
</dbReference>
<organism evidence="1 2">
    <name type="scientific">Rhodococcus jostii</name>
    <dbReference type="NCBI Taxonomy" id="132919"/>
    <lineage>
        <taxon>Bacteria</taxon>
        <taxon>Bacillati</taxon>
        <taxon>Actinomycetota</taxon>
        <taxon>Actinomycetes</taxon>
        <taxon>Mycobacteriales</taxon>
        <taxon>Nocardiaceae</taxon>
        <taxon>Rhodococcus</taxon>
    </lineage>
</organism>
<dbReference type="Proteomes" id="UP000183407">
    <property type="component" value="Unassembled WGS sequence"/>
</dbReference>
<name>A0A1H5EX64_RHOJO</name>
<dbReference type="EMBL" id="FNTL01000004">
    <property type="protein sequence ID" value="SED95604.1"/>
    <property type="molecule type" value="Genomic_DNA"/>
</dbReference>
<accession>A0A1H5EX64</accession>
<protein>
    <recommendedName>
        <fullName evidence="3">Alpha/beta hydrolase</fullName>
    </recommendedName>
</protein>
<gene>
    <name evidence="1" type="ORF">SAMN04490220_6163</name>
</gene>
<dbReference type="AlphaFoldDB" id="A0A1H5EX64"/>
<evidence type="ECO:0008006" key="3">
    <source>
        <dbReference type="Google" id="ProtNLM"/>
    </source>
</evidence>
<proteinExistence type="predicted"/>
<evidence type="ECO:0000313" key="2">
    <source>
        <dbReference type="Proteomes" id="UP000183407"/>
    </source>
</evidence>
<dbReference type="RefSeq" id="WP_240319880.1">
    <property type="nucleotide sequence ID" value="NZ_FNTL01000004.1"/>
</dbReference>
<sequence length="332" mass="36875">MNDSTGEDLGQQDATILGMVGDMAKAAKDSVAEKAHPLVEQYASLFTHGARSPVLRTPDEVGLEFEECWFPSADGVTLDAWFIPAESEKLLIVNHPMPCNRYGFPGHLAPWNTMFGGFEVSFLPELKHLHDAGYNILTYDLRNHGRSGEGSGGLAGIGLLECRDVLGSVQYAQSRPDLATMTTGLYSRCMGANSTIVALSKWPQEFTDIRAALFLQPAPGEALVRCAARHFKLDPDKMAERVDQRIFALSGFRLGQMTPTPYAGAVKIPTMVAQLRRDWLMDPGTIEELYNKIGTTEKELFWIEGSDQRFSGYNYFGQHPERLIGWFGQHLR</sequence>
<dbReference type="InterPro" id="IPR029058">
    <property type="entry name" value="AB_hydrolase_fold"/>
</dbReference>
<dbReference type="SUPFAM" id="SSF53474">
    <property type="entry name" value="alpha/beta-Hydrolases"/>
    <property type="match status" value="1"/>
</dbReference>
<reference evidence="2" key="1">
    <citation type="submission" date="2016-10" db="EMBL/GenBank/DDBJ databases">
        <authorList>
            <person name="Varghese N."/>
        </authorList>
    </citation>
    <scope>NUCLEOTIDE SEQUENCE [LARGE SCALE GENOMIC DNA]</scope>
    <source>
        <strain evidence="2">DSM 44719</strain>
    </source>
</reference>
<evidence type="ECO:0000313" key="1">
    <source>
        <dbReference type="EMBL" id="SED95604.1"/>
    </source>
</evidence>